<reference evidence="15" key="1">
    <citation type="submission" date="2013-01" db="EMBL/GenBank/DDBJ databases">
        <title>Draft Genome Sequence of a Mulberry Tree, Morus notabilis C.K. Schneid.</title>
        <authorList>
            <person name="He N."/>
            <person name="Zhao S."/>
        </authorList>
    </citation>
    <scope>NUCLEOTIDE SEQUENCE</scope>
</reference>
<dbReference type="InterPro" id="IPR019758">
    <property type="entry name" value="Pept_S26A_signal_pept_1_CS"/>
</dbReference>
<dbReference type="eggNOG" id="KOG0171">
    <property type="taxonomic scope" value="Eukaryota"/>
</dbReference>
<feature type="active site" evidence="12">
    <location>
        <position position="267"/>
    </location>
</feature>
<dbReference type="Pfam" id="PF10502">
    <property type="entry name" value="Peptidase_S26"/>
    <property type="match status" value="1"/>
</dbReference>
<dbReference type="PANTHER" id="PTHR34454">
    <property type="entry name" value="TUNICAMYCIN INDUCED PROTEIN"/>
    <property type="match status" value="1"/>
</dbReference>
<evidence type="ECO:0000256" key="7">
    <source>
        <dbReference type="ARBA" id="ARBA00022640"/>
    </source>
</evidence>
<evidence type="ECO:0000256" key="11">
    <source>
        <dbReference type="ARBA" id="ARBA00023136"/>
    </source>
</evidence>
<dbReference type="EMBL" id="KE343700">
    <property type="protein sequence ID" value="EXB38625.1"/>
    <property type="molecule type" value="Genomic_DNA"/>
</dbReference>
<comment type="similarity">
    <text evidence="4">Belongs to the peptidase S26 family.</text>
</comment>
<evidence type="ECO:0000256" key="12">
    <source>
        <dbReference type="PIRSR" id="PIRSR600223-1"/>
    </source>
</evidence>
<sequence length="787" mass="87277">MAIRVTFSFSGYVAQNLASSAGLRVGNCRAFHECWVRNRVFGTSQKPAELDPALSARNYRSDFDRPKPNCWAKNSSSYSTLAGEVLGENCKSPILLTLISIMKSTAGVSASSATSTGTFGISPIKATSIIPFLQGSKWLPCNESVQISSVNHEVDKGGTLCSVGEATSDDHLQKGSGWLTRLLNSCSEDAKAVFTAVTVSLLFRSSLAEPRSIPSSSMYPTLDVGDRILAEKVSYVFRKPEVSDIVIFKAPKILQEIGYSSSDVFIKRIVAKAGECVQVRDGKLLVNGVAQDEEFVLESLDYEMDPVLVPEGYVFVMGDNRNNSFDSHNWGPLPVKNIVGRSVYRYWPPSKAGKNAVTLSVERTSELRYCVELLRLQVLQLIVFYDLCIRGLNYFQGVKVILVAGFCNVEKMIGRGSCQDDCGSNATRMIVALIEIQKDVLKEISVKQKWDLDAIKVSRLDLRKLRFGTSNRYEFRVGIGKTHLSAIFSDEVSSWNNFRNPTADLGSLLDEVRSFALLDTFKLEGPFELRVGDSNYSSLLLPMNRTHAGFNRILVGEGITIEVRGAQEVSAFQASDFSSTVNVSHEIGNGKTEFWPIRHSFCGVLVQIQVFGSAALAAYRTKNPDNCIKTKRISKETIELLAEKCYGNNIHKKRNCPVDSLGLRIAMLEKVLRSYFGERLNGTVGLFRGKISALALIRFQLELEMDSRSNDTQQAKASWRTRPSVERVWFDVLARVEAERLKLLVAKETNPSFVTDTAGWSNLSNISFTKFPSLLVPSEALTLDVKW</sequence>
<dbReference type="SUPFAM" id="SSF51306">
    <property type="entry name" value="LexA/Signal peptidase"/>
    <property type="match status" value="1"/>
</dbReference>
<keyword evidence="9" id="KW-0378">Hydrolase</keyword>
<protein>
    <recommendedName>
        <fullName evidence="5">signal peptidase I</fullName>
        <ecNumber evidence="5">3.4.21.89</ecNumber>
    </recommendedName>
</protein>
<dbReference type="GO" id="GO:0009003">
    <property type="term" value="F:signal peptidase activity"/>
    <property type="evidence" value="ECO:0007669"/>
    <property type="project" value="UniProtKB-EC"/>
</dbReference>
<dbReference type="InterPro" id="IPR053283">
    <property type="entry name" value="TUNICAMYCIN_INDUCED_1"/>
</dbReference>
<evidence type="ECO:0000256" key="5">
    <source>
        <dbReference type="ARBA" id="ARBA00013208"/>
    </source>
</evidence>
<dbReference type="PROSITE" id="PS00761">
    <property type="entry name" value="SPASE_I_3"/>
    <property type="match status" value="1"/>
</dbReference>
<evidence type="ECO:0000256" key="4">
    <source>
        <dbReference type="ARBA" id="ARBA00009370"/>
    </source>
</evidence>
<feature type="active site" evidence="12">
    <location>
        <position position="217"/>
    </location>
</feature>
<evidence type="ECO:0000259" key="13">
    <source>
        <dbReference type="Pfam" id="PF10502"/>
    </source>
</evidence>
<evidence type="ECO:0000256" key="8">
    <source>
        <dbReference type="ARBA" id="ARBA00022670"/>
    </source>
</evidence>
<dbReference type="NCBIfam" id="TIGR02227">
    <property type="entry name" value="sigpep_I_bact"/>
    <property type="match status" value="1"/>
</dbReference>
<keyword evidence="11" id="KW-0472">Membrane</keyword>
<comment type="subcellular location">
    <subcellularLocation>
        <location evidence="3">Membrane</location>
    </subcellularLocation>
    <subcellularLocation>
        <location evidence="2">Plastid</location>
        <location evidence="2">Chloroplast</location>
    </subcellularLocation>
</comment>
<feature type="domain" description="Peptidase S26" evidence="13">
    <location>
        <begin position="190"/>
        <end position="347"/>
    </location>
</feature>
<evidence type="ECO:0000256" key="10">
    <source>
        <dbReference type="ARBA" id="ARBA00022946"/>
    </source>
</evidence>
<dbReference type="InterPro" id="IPR036286">
    <property type="entry name" value="LexA/Signal_pep-like_sf"/>
</dbReference>
<dbReference type="GO" id="GO:0004252">
    <property type="term" value="F:serine-type endopeptidase activity"/>
    <property type="evidence" value="ECO:0007669"/>
    <property type="project" value="InterPro"/>
</dbReference>
<evidence type="ECO:0000256" key="3">
    <source>
        <dbReference type="ARBA" id="ARBA00004370"/>
    </source>
</evidence>
<organism evidence="14 15">
    <name type="scientific">Morus notabilis</name>
    <dbReference type="NCBI Taxonomy" id="981085"/>
    <lineage>
        <taxon>Eukaryota</taxon>
        <taxon>Viridiplantae</taxon>
        <taxon>Streptophyta</taxon>
        <taxon>Embryophyta</taxon>
        <taxon>Tracheophyta</taxon>
        <taxon>Spermatophyta</taxon>
        <taxon>Magnoliopsida</taxon>
        <taxon>eudicotyledons</taxon>
        <taxon>Gunneridae</taxon>
        <taxon>Pentapetalae</taxon>
        <taxon>rosids</taxon>
        <taxon>fabids</taxon>
        <taxon>Rosales</taxon>
        <taxon>Moraceae</taxon>
        <taxon>Moreae</taxon>
        <taxon>Morus</taxon>
    </lineage>
</organism>
<dbReference type="Gene3D" id="2.10.109.10">
    <property type="entry name" value="Umud Fragment, subunit A"/>
    <property type="match status" value="1"/>
</dbReference>
<gene>
    <name evidence="14" type="ORF">L484_014439</name>
</gene>
<dbReference type="EC" id="3.4.21.89" evidence="5"/>
<dbReference type="AlphaFoldDB" id="W9QJL9"/>
<dbReference type="InterPro" id="IPR000223">
    <property type="entry name" value="Pept_S26A_signal_pept_1"/>
</dbReference>
<dbReference type="FunFam" id="2.10.109.10:FF:000012">
    <property type="entry name" value="Peptidase/ serine-type peptidase"/>
    <property type="match status" value="1"/>
</dbReference>
<evidence type="ECO:0000256" key="2">
    <source>
        <dbReference type="ARBA" id="ARBA00004229"/>
    </source>
</evidence>
<dbReference type="GO" id="GO:0016020">
    <property type="term" value="C:membrane"/>
    <property type="evidence" value="ECO:0007669"/>
    <property type="project" value="UniProtKB-SubCell"/>
</dbReference>
<accession>W9QJL9</accession>
<keyword evidence="7" id="KW-0934">Plastid</keyword>
<keyword evidence="10" id="KW-0809">Transit peptide</keyword>
<dbReference type="PROSITE" id="PS00501">
    <property type="entry name" value="SPASE_I_1"/>
    <property type="match status" value="1"/>
</dbReference>
<name>W9QJL9_9ROSA</name>
<dbReference type="PANTHER" id="PTHR34454:SF3">
    <property type="entry name" value="PEPTIDASE I, PUTATIVE-RELATED"/>
    <property type="match status" value="1"/>
</dbReference>
<comment type="catalytic activity">
    <reaction evidence="1">
        <text>Cleavage of hydrophobic, N-terminal signal or leader sequences from secreted and periplasmic proteins.</text>
        <dbReference type="EC" id="3.4.21.89"/>
    </reaction>
</comment>
<dbReference type="CDD" id="cd06530">
    <property type="entry name" value="S26_SPase_I"/>
    <property type="match status" value="1"/>
</dbReference>
<dbReference type="InterPro" id="IPR019533">
    <property type="entry name" value="Peptidase_S26"/>
</dbReference>
<evidence type="ECO:0000313" key="14">
    <source>
        <dbReference type="EMBL" id="EXB38625.1"/>
    </source>
</evidence>
<dbReference type="STRING" id="981085.W9QJL9"/>
<evidence type="ECO:0000313" key="15">
    <source>
        <dbReference type="Proteomes" id="UP000030645"/>
    </source>
</evidence>
<keyword evidence="8" id="KW-0645">Protease</keyword>
<dbReference type="PRINTS" id="PR00727">
    <property type="entry name" value="LEADERPTASE"/>
</dbReference>
<dbReference type="GO" id="GO:0009534">
    <property type="term" value="C:chloroplast thylakoid"/>
    <property type="evidence" value="ECO:0007669"/>
    <property type="project" value="UniProtKB-ARBA"/>
</dbReference>
<evidence type="ECO:0000256" key="6">
    <source>
        <dbReference type="ARBA" id="ARBA00022528"/>
    </source>
</evidence>
<keyword evidence="15" id="KW-1185">Reference proteome</keyword>
<evidence type="ECO:0000256" key="9">
    <source>
        <dbReference type="ARBA" id="ARBA00022801"/>
    </source>
</evidence>
<keyword evidence="6" id="KW-0150">Chloroplast</keyword>
<dbReference type="Proteomes" id="UP000030645">
    <property type="component" value="Unassembled WGS sequence"/>
</dbReference>
<evidence type="ECO:0000256" key="1">
    <source>
        <dbReference type="ARBA" id="ARBA00000677"/>
    </source>
</evidence>
<proteinExistence type="inferred from homology"/>
<dbReference type="InterPro" id="IPR019756">
    <property type="entry name" value="Pept_S26A_signal_pept_1_Ser-AS"/>
</dbReference>
<dbReference type="GO" id="GO:0006465">
    <property type="term" value="P:signal peptide processing"/>
    <property type="evidence" value="ECO:0007669"/>
    <property type="project" value="InterPro"/>
</dbReference>